<keyword evidence="3 6" id="KW-0067">ATP-binding</keyword>
<gene>
    <name evidence="6" type="primary">macB</name>
    <name evidence="6" type="ORF">GCM10011574_03140</name>
</gene>
<evidence type="ECO:0000313" key="7">
    <source>
        <dbReference type="Proteomes" id="UP000653480"/>
    </source>
</evidence>
<evidence type="ECO:0000313" key="6">
    <source>
        <dbReference type="EMBL" id="GGN98493.1"/>
    </source>
</evidence>
<dbReference type="SMART" id="SM00382">
    <property type="entry name" value="AAA"/>
    <property type="match status" value="1"/>
</dbReference>
<dbReference type="PANTHER" id="PTHR24220">
    <property type="entry name" value="IMPORT ATP-BINDING PROTEIN"/>
    <property type="match status" value="1"/>
</dbReference>
<dbReference type="GO" id="GO:0098796">
    <property type="term" value="C:membrane protein complex"/>
    <property type="evidence" value="ECO:0007669"/>
    <property type="project" value="UniProtKB-ARBA"/>
</dbReference>
<dbReference type="GO" id="GO:0005886">
    <property type="term" value="C:plasma membrane"/>
    <property type="evidence" value="ECO:0007669"/>
    <property type="project" value="TreeGrafter"/>
</dbReference>
<dbReference type="GO" id="GO:0022857">
    <property type="term" value="F:transmembrane transporter activity"/>
    <property type="evidence" value="ECO:0007669"/>
    <property type="project" value="TreeGrafter"/>
</dbReference>
<evidence type="ECO:0000256" key="4">
    <source>
        <dbReference type="SAM" id="MobiDB-lite"/>
    </source>
</evidence>
<dbReference type="PROSITE" id="PS00211">
    <property type="entry name" value="ABC_TRANSPORTER_1"/>
    <property type="match status" value="1"/>
</dbReference>
<proteinExistence type="predicted"/>
<dbReference type="Gene3D" id="3.40.50.300">
    <property type="entry name" value="P-loop containing nucleotide triphosphate hydrolases"/>
    <property type="match status" value="1"/>
</dbReference>
<comment type="caution">
    <text evidence="6">The sequence shown here is derived from an EMBL/GenBank/DDBJ whole genome shotgun (WGS) entry which is preliminary data.</text>
</comment>
<feature type="region of interest" description="Disordered" evidence="4">
    <location>
        <begin position="1"/>
        <end position="31"/>
    </location>
</feature>
<dbReference type="FunFam" id="3.40.50.300:FF:000032">
    <property type="entry name" value="Export ABC transporter ATP-binding protein"/>
    <property type="match status" value="1"/>
</dbReference>
<dbReference type="InterPro" id="IPR003593">
    <property type="entry name" value="AAA+_ATPase"/>
</dbReference>
<dbReference type="OrthoDB" id="3266715at2"/>
<dbReference type="InterPro" id="IPR027417">
    <property type="entry name" value="P-loop_NTPase"/>
</dbReference>
<keyword evidence="1" id="KW-0813">Transport</keyword>
<sequence>MSRDERAAGPAGASTGASAAGPAAAATPGATGEPVPAFEAIGLTRSYRLDGGVLVDALRGVSLRIGQGEFAAIAGPSGSGKSTLMHLLGCLDRPTSGTLRVNGVDVATLDDAGLAELRNRTIGFVFQSFHLLARTSALDNVALPLVYRSVSRAERRERAGAALEAVGLGHRLTHRPSQMSGGEQQRVAIARALVGDPRVLLADEPTGNLDTRNGEEVMGLLERLNEGGVAVVLVTHDAEVAARARRRIHVRDGRIERDT</sequence>
<reference evidence="6" key="1">
    <citation type="journal article" date="2014" name="Int. J. Syst. Evol. Microbiol.">
        <title>Complete genome sequence of Corynebacterium casei LMG S-19264T (=DSM 44701T), isolated from a smear-ripened cheese.</title>
        <authorList>
            <consortium name="US DOE Joint Genome Institute (JGI-PGF)"/>
            <person name="Walter F."/>
            <person name="Albersmeier A."/>
            <person name="Kalinowski J."/>
            <person name="Ruckert C."/>
        </authorList>
    </citation>
    <scope>NUCLEOTIDE SEQUENCE</scope>
    <source>
        <strain evidence="6">CGMCC 4.7138</strain>
    </source>
</reference>
<organism evidence="6 7">
    <name type="scientific">Microbispora bryophytorum</name>
    <dbReference type="NCBI Taxonomy" id="1460882"/>
    <lineage>
        <taxon>Bacteria</taxon>
        <taxon>Bacillati</taxon>
        <taxon>Actinomycetota</taxon>
        <taxon>Actinomycetes</taxon>
        <taxon>Streptosporangiales</taxon>
        <taxon>Streptosporangiaceae</taxon>
        <taxon>Microbispora</taxon>
    </lineage>
</organism>
<dbReference type="GO" id="GO:0005524">
    <property type="term" value="F:ATP binding"/>
    <property type="evidence" value="ECO:0007669"/>
    <property type="project" value="UniProtKB-KW"/>
</dbReference>
<feature type="domain" description="ABC transporter" evidence="5">
    <location>
        <begin position="38"/>
        <end position="259"/>
    </location>
</feature>
<dbReference type="Pfam" id="PF00005">
    <property type="entry name" value="ABC_tran"/>
    <property type="match status" value="1"/>
</dbReference>
<dbReference type="EMBL" id="BMMN01000001">
    <property type="protein sequence ID" value="GGN98493.1"/>
    <property type="molecule type" value="Genomic_DNA"/>
</dbReference>
<protein>
    <submittedName>
        <fullName evidence="6">Macrolide export ATP-binding/permease protein MacB</fullName>
    </submittedName>
</protein>
<dbReference type="RefSeq" id="WP_142567606.1">
    <property type="nucleotide sequence ID" value="NZ_BMMN01000001.1"/>
</dbReference>
<accession>A0A8H9LDT3</accession>
<keyword evidence="7" id="KW-1185">Reference proteome</keyword>
<dbReference type="InterPro" id="IPR017871">
    <property type="entry name" value="ABC_transporter-like_CS"/>
</dbReference>
<name>A0A8H9LDT3_9ACTN</name>
<dbReference type="InterPro" id="IPR003439">
    <property type="entry name" value="ABC_transporter-like_ATP-bd"/>
</dbReference>
<reference evidence="6" key="2">
    <citation type="submission" date="2020-09" db="EMBL/GenBank/DDBJ databases">
        <authorList>
            <person name="Sun Q."/>
            <person name="Zhou Y."/>
        </authorList>
    </citation>
    <scope>NUCLEOTIDE SEQUENCE</scope>
    <source>
        <strain evidence="6">CGMCC 4.7138</strain>
    </source>
</reference>
<dbReference type="GO" id="GO:0016887">
    <property type="term" value="F:ATP hydrolysis activity"/>
    <property type="evidence" value="ECO:0007669"/>
    <property type="project" value="InterPro"/>
</dbReference>
<dbReference type="InterPro" id="IPR017911">
    <property type="entry name" value="MacB-like_ATP-bd"/>
</dbReference>
<dbReference type="PROSITE" id="PS50893">
    <property type="entry name" value="ABC_TRANSPORTER_2"/>
    <property type="match status" value="1"/>
</dbReference>
<dbReference type="SUPFAM" id="SSF52540">
    <property type="entry name" value="P-loop containing nucleoside triphosphate hydrolases"/>
    <property type="match status" value="1"/>
</dbReference>
<keyword evidence="2" id="KW-0547">Nucleotide-binding</keyword>
<dbReference type="PANTHER" id="PTHR24220:SF86">
    <property type="entry name" value="ABC TRANSPORTER ABCH.1"/>
    <property type="match status" value="1"/>
</dbReference>
<dbReference type="InterPro" id="IPR015854">
    <property type="entry name" value="ABC_transpr_LolD-like"/>
</dbReference>
<dbReference type="AlphaFoldDB" id="A0A8H9LDT3"/>
<evidence type="ECO:0000256" key="3">
    <source>
        <dbReference type="ARBA" id="ARBA00022840"/>
    </source>
</evidence>
<dbReference type="Proteomes" id="UP000653480">
    <property type="component" value="Unassembled WGS sequence"/>
</dbReference>
<dbReference type="CDD" id="cd03255">
    <property type="entry name" value="ABC_MJ0796_LolCDE_FtsE"/>
    <property type="match status" value="1"/>
</dbReference>
<feature type="compositionally biased region" description="Low complexity" evidence="4">
    <location>
        <begin position="8"/>
        <end position="31"/>
    </location>
</feature>
<evidence type="ECO:0000256" key="1">
    <source>
        <dbReference type="ARBA" id="ARBA00022448"/>
    </source>
</evidence>
<evidence type="ECO:0000256" key="2">
    <source>
        <dbReference type="ARBA" id="ARBA00022741"/>
    </source>
</evidence>
<evidence type="ECO:0000259" key="5">
    <source>
        <dbReference type="PROSITE" id="PS50893"/>
    </source>
</evidence>